<evidence type="ECO:0000313" key="1">
    <source>
        <dbReference type="EMBL" id="AWP00291.1"/>
    </source>
</evidence>
<sequence length="56" mass="5865">MPLESVHEGFIISSSSEEAFEALLSPVFDGMCFGNASIRTTLRLYVSAAAGGQPDG</sequence>
<accession>A0A2U9B8K3</accession>
<dbReference type="AlphaFoldDB" id="A0A2U9B8K3"/>
<keyword evidence="2" id="KW-1185">Reference proteome</keyword>
<dbReference type="EMBL" id="CP026246">
    <property type="protein sequence ID" value="AWP00291.1"/>
    <property type="molecule type" value="Genomic_DNA"/>
</dbReference>
<reference evidence="1 2" key="1">
    <citation type="submission" date="2017-12" db="EMBL/GenBank/DDBJ databases">
        <title>Integrating genomic resources of turbot (Scophthalmus maximus) in depth evaluation of genetic and physical mapping variation across individuals.</title>
        <authorList>
            <person name="Martinez P."/>
        </authorList>
    </citation>
    <scope>NUCLEOTIDE SEQUENCE [LARGE SCALE GENOMIC DNA]</scope>
</reference>
<gene>
    <name evidence="1" type="ORF">SMAX5B_004086</name>
</gene>
<name>A0A2U9B8K3_SCOMX</name>
<dbReference type="Proteomes" id="UP000246464">
    <property type="component" value="Chromosome 4"/>
</dbReference>
<proteinExistence type="predicted"/>
<organism evidence="1 2">
    <name type="scientific">Scophthalmus maximus</name>
    <name type="common">Turbot</name>
    <name type="synonym">Psetta maxima</name>
    <dbReference type="NCBI Taxonomy" id="52904"/>
    <lineage>
        <taxon>Eukaryota</taxon>
        <taxon>Metazoa</taxon>
        <taxon>Chordata</taxon>
        <taxon>Craniata</taxon>
        <taxon>Vertebrata</taxon>
        <taxon>Euteleostomi</taxon>
        <taxon>Actinopterygii</taxon>
        <taxon>Neopterygii</taxon>
        <taxon>Teleostei</taxon>
        <taxon>Neoteleostei</taxon>
        <taxon>Acanthomorphata</taxon>
        <taxon>Carangaria</taxon>
        <taxon>Pleuronectiformes</taxon>
        <taxon>Pleuronectoidei</taxon>
        <taxon>Scophthalmidae</taxon>
        <taxon>Scophthalmus</taxon>
    </lineage>
</organism>
<evidence type="ECO:0000313" key="2">
    <source>
        <dbReference type="Proteomes" id="UP000246464"/>
    </source>
</evidence>
<protein>
    <submittedName>
        <fullName evidence="1">Uncharacterized protein</fullName>
    </submittedName>
</protein>